<dbReference type="AlphaFoldDB" id="A0AAU7JC30"/>
<dbReference type="EMBL" id="CP157484">
    <property type="protein sequence ID" value="XBO37619.1"/>
    <property type="molecule type" value="Genomic_DNA"/>
</dbReference>
<dbReference type="PANTHER" id="PTHR42928:SF5">
    <property type="entry name" value="BLR1237 PROTEIN"/>
    <property type="match status" value="1"/>
</dbReference>
<protein>
    <submittedName>
        <fullName evidence="3">Tripartite tricarboxylate transporter substrate binding protein</fullName>
    </submittedName>
</protein>
<evidence type="ECO:0000313" key="3">
    <source>
        <dbReference type="EMBL" id="XBO37619.1"/>
    </source>
</evidence>
<organism evidence="3">
    <name type="scientific">Alsobacter sp. KACC 23698</name>
    <dbReference type="NCBI Taxonomy" id="3149229"/>
    <lineage>
        <taxon>Bacteria</taxon>
        <taxon>Pseudomonadati</taxon>
        <taxon>Pseudomonadota</taxon>
        <taxon>Alphaproteobacteria</taxon>
        <taxon>Hyphomicrobiales</taxon>
        <taxon>Alsobacteraceae</taxon>
        <taxon>Alsobacter</taxon>
    </lineage>
</organism>
<dbReference type="CDD" id="cd13578">
    <property type="entry name" value="PBP2_Bug27"/>
    <property type="match status" value="1"/>
</dbReference>
<dbReference type="RefSeq" id="WP_406854442.1">
    <property type="nucleotide sequence ID" value="NZ_CP157484.1"/>
</dbReference>
<dbReference type="InterPro" id="IPR042100">
    <property type="entry name" value="Bug_dom1"/>
</dbReference>
<feature type="chain" id="PRO_5043391948" evidence="2">
    <location>
        <begin position="23"/>
        <end position="330"/>
    </location>
</feature>
<keyword evidence="2" id="KW-0732">Signal</keyword>
<comment type="similarity">
    <text evidence="1">Belongs to the UPF0065 (bug) family.</text>
</comment>
<dbReference type="InterPro" id="IPR006311">
    <property type="entry name" value="TAT_signal"/>
</dbReference>
<reference evidence="3" key="1">
    <citation type="submission" date="2024-05" db="EMBL/GenBank/DDBJ databases">
        <authorList>
            <person name="Kim S."/>
            <person name="Heo J."/>
            <person name="Choi H."/>
            <person name="Choi Y."/>
            <person name="Kwon S.-W."/>
            <person name="Kim Y."/>
        </authorList>
    </citation>
    <scope>NUCLEOTIDE SEQUENCE</scope>
    <source>
        <strain evidence="3">KACC 23698</strain>
    </source>
</reference>
<dbReference type="PIRSF" id="PIRSF017082">
    <property type="entry name" value="YflP"/>
    <property type="match status" value="1"/>
</dbReference>
<proteinExistence type="inferred from homology"/>
<sequence length="330" mass="33767">MGFSRRAAIAAAALAAGALSCAAPLGGARAQAFPSRTITLVVPYPAGGPVDVVARLIAQEAGTELGQSIIVENRAGASGIVGSQAVARAEPDGHTLVLGTNQTHATNQSLIKSTSYEAARDFAPVAGVADIQHVLVARKDLPAETAADLVKLAKDKPGALTYGSTGNGSASHLAAELFKTRAGVDLLHVPFKGAAPMTTELLAGRIDVAFATLPSVIAQIEAGELKPLAVASARRAARLPNTPTLGEQGVPGVEADAWFALFAPAKTPESVVDKLYRAVAAGLARPAAQEAMERQGLTVAMKSPAELRAMIPGEVAKWAEVIRISGARVD</sequence>
<accession>A0AAU7JC30</accession>
<evidence type="ECO:0000256" key="1">
    <source>
        <dbReference type="ARBA" id="ARBA00006987"/>
    </source>
</evidence>
<dbReference type="PROSITE" id="PS51318">
    <property type="entry name" value="TAT"/>
    <property type="match status" value="1"/>
</dbReference>
<dbReference type="Pfam" id="PF03401">
    <property type="entry name" value="TctC"/>
    <property type="match status" value="1"/>
</dbReference>
<evidence type="ECO:0000256" key="2">
    <source>
        <dbReference type="SAM" id="SignalP"/>
    </source>
</evidence>
<dbReference type="InterPro" id="IPR005064">
    <property type="entry name" value="BUG"/>
</dbReference>
<dbReference type="PROSITE" id="PS51257">
    <property type="entry name" value="PROKAR_LIPOPROTEIN"/>
    <property type="match status" value="1"/>
</dbReference>
<dbReference type="PANTHER" id="PTHR42928">
    <property type="entry name" value="TRICARBOXYLATE-BINDING PROTEIN"/>
    <property type="match status" value="1"/>
</dbReference>
<dbReference type="Gene3D" id="3.40.190.150">
    <property type="entry name" value="Bordetella uptake gene, domain 1"/>
    <property type="match status" value="1"/>
</dbReference>
<dbReference type="Gene3D" id="3.40.190.10">
    <property type="entry name" value="Periplasmic binding protein-like II"/>
    <property type="match status" value="1"/>
</dbReference>
<gene>
    <name evidence="3" type="ORF">ABEG18_18070</name>
</gene>
<dbReference type="SUPFAM" id="SSF53850">
    <property type="entry name" value="Periplasmic binding protein-like II"/>
    <property type="match status" value="1"/>
</dbReference>
<feature type="signal peptide" evidence="2">
    <location>
        <begin position="1"/>
        <end position="22"/>
    </location>
</feature>
<name>A0AAU7JC30_9HYPH</name>